<sequence>MVCRLKWRWVEHTESATTDEARECCTGTSATRWADDISAVALVTWPLYNGETPPRPPDPPDRVSSLVESMEFSPLVFPQPGVKRRLDNVNECLAEPFKKAMTDVRPSADDVNPGFYSHPSLTDSPKSYHINDKGPFLVHFSCPESNPSSGSSIRSIKFGHFLINKYPILFKMVLRKWVVTEYLLSLSRA</sequence>
<proteinExistence type="predicted"/>
<organism evidence="1 2">
    <name type="scientific">Pieris brassicae</name>
    <name type="common">White butterfly</name>
    <name type="synonym">Large white butterfly</name>
    <dbReference type="NCBI Taxonomy" id="7116"/>
    <lineage>
        <taxon>Eukaryota</taxon>
        <taxon>Metazoa</taxon>
        <taxon>Ecdysozoa</taxon>
        <taxon>Arthropoda</taxon>
        <taxon>Hexapoda</taxon>
        <taxon>Insecta</taxon>
        <taxon>Pterygota</taxon>
        <taxon>Neoptera</taxon>
        <taxon>Endopterygota</taxon>
        <taxon>Lepidoptera</taxon>
        <taxon>Glossata</taxon>
        <taxon>Ditrysia</taxon>
        <taxon>Papilionoidea</taxon>
        <taxon>Pieridae</taxon>
        <taxon>Pierinae</taxon>
        <taxon>Pieris</taxon>
    </lineage>
</organism>
<evidence type="ECO:0000313" key="1">
    <source>
        <dbReference type="EMBL" id="CAH3898848.1"/>
    </source>
</evidence>
<protein>
    <submittedName>
        <fullName evidence="1">Uncharacterized protein</fullName>
    </submittedName>
</protein>
<dbReference type="Proteomes" id="UP001152562">
    <property type="component" value="Unassembled WGS sequence"/>
</dbReference>
<dbReference type="AlphaFoldDB" id="A0A9P0SMN5"/>
<keyword evidence="2" id="KW-1185">Reference proteome</keyword>
<evidence type="ECO:0000313" key="2">
    <source>
        <dbReference type="Proteomes" id="UP001152562"/>
    </source>
</evidence>
<name>A0A9P0SMN5_PIEBR</name>
<comment type="caution">
    <text evidence="1">The sequence shown here is derived from an EMBL/GenBank/DDBJ whole genome shotgun (WGS) entry which is preliminary data.</text>
</comment>
<dbReference type="EMBL" id="CALOZG010000001">
    <property type="protein sequence ID" value="CAH3898848.1"/>
    <property type="molecule type" value="Genomic_DNA"/>
</dbReference>
<reference evidence="1" key="1">
    <citation type="submission" date="2022-05" db="EMBL/GenBank/DDBJ databases">
        <authorList>
            <person name="Okamura Y."/>
        </authorList>
    </citation>
    <scope>NUCLEOTIDE SEQUENCE</scope>
</reference>
<gene>
    <name evidence="1" type="ORF">PIBRA_LOCUS854</name>
</gene>
<accession>A0A9P0SMN5</accession>